<dbReference type="Gene3D" id="3.40.50.720">
    <property type="entry name" value="NAD(P)-binding Rossmann-like Domain"/>
    <property type="match status" value="1"/>
</dbReference>
<evidence type="ECO:0000256" key="2">
    <source>
        <dbReference type="ARBA" id="ARBA00022857"/>
    </source>
</evidence>
<dbReference type="InterPro" id="IPR002347">
    <property type="entry name" value="SDR_fam"/>
</dbReference>
<organism evidence="4 5">
    <name type="scientific">Aspergillus granulosus</name>
    <dbReference type="NCBI Taxonomy" id="176169"/>
    <lineage>
        <taxon>Eukaryota</taxon>
        <taxon>Fungi</taxon>
        <taxon>Dikarya</taxon>
        <taxon>Ascomycota</taxon>
        <taxon>Pezizomycotina</taxon>
        <taxon>Eurotiomycetes</taxon>
        <taxon>Eurotiomycetidae</taxon>
        <taxon>Eurotiales</taxon>
        <taxon>Aspergillaceae</taxon>
        <taxon>Aspergillus</taxon>
        <taxon>Aspergillus subgen. Nidulantes</taxon>
    </lineage>
</organism>
<dbReference type="PANTHER" id="PTHR48107:SF7">
    <property type="entry name" value="RE15974P"/>
    <property type="match status" value="1"/>
</dbReference>
<evidence type="ECO:0000313" key="4">
    <source>
        <dbReference type="EMBL" id="KAL2812964.1"/>
    </source>
</evidence>
<evidence type="ECO:0000256" key="3">
    <source>
        <dbReference type="ARBA" id="ARBA00023002"/>
    </source>
</evidence>
<dbReference type="PRINTS" id="PR00081">
    <property type="entry name" value="GDHRDH"/>
</dbReference>
<gene>
    <name evidence="4" type="ORF">BJX63DRAFT_395336</name>
</gene>
<keyword evidence="2" id="KW-0521">NADP</keyword>
<dbReference type="Pfam" id="PF13561">
    <property type="entry name" value="adh_short_C2"/>
    <property type="match status" value="1"/>
</dbReference>
<accession>A0ABR4HBX1</accession>
<dbReference type="PANTHER" id="PTHR48107">
    <property type="entry name" value="NADPH-DEPENDENT ALDEHYDE REDUCTASE-LIKE PROTEIN, CHLOROPLASTIC-RELATED"/>
    <property type="match status" value="1"/>
</dbReference>
<sequence>MLPPPRSYMFPAFNPSTIRFRLQRLLGKMSLSGKVILITGASKGIGKATALRVASEGASLVINYLSDEASAQALVQQVGADRALAVQADASKLEDLDRLVEAAVAKFGKIDIVIPNAGILPMRDLEHTTEQDFDTTYNLMVKGPYFLAQKAAPYIPEGGRIIFISTGVTVVSNIAPAYLLYASAKGAVEQMARIMAKDLARKGILVNAVAPGPTTTGLFLNGKSDQMLKMVAGLSPFNRIGEPDEIANVIAFMCGNDSSWISGQIVRVNGAMA</sequence>
<dbReference type="EMBL" id="JBFXLT010000043">
    <property type="protein sequence ID" value="KAL2812964.1"/>
    <property type="molecule type" value="Genomic_DNA"/>
</dbReference>
<proteinExistence type="inferred from homology"/>
<name>A0ABR4HBX1_9EURO</name>
<keyword evidence="5" id="KW-1185">Reference proteome</keyword>
<reference evidence="4 5" key="1">
    <citation type="submission" date="2024-07" db="EMBL/GenBank/DDBJ databases">
        <title>Section-level genome sequencing and comparative genomics of Aspergillus sections Usti and Cavernicolus.</title>
        <authorList>
            <consortium name="Lawrence Berkeley National Laboratory"/>
            <person name="Nybo J.L."/>
            <person name="Vesth T.C."/>
            <person name="Theobald S."/>
            <person name="Frisvad J.C."/>
            <person name="Larsen T.O."/>
            <person name="Kjaerboelling I."/>
            <person name="Rothschild-Mancinelli K."/>
            <person name="Lyhne E.K."/>
            <person name="Kogle M.E."/>
            <person name="Barry K."/>
            <person name="Clum A."/>
            <person name="Na H."/>
            <person name="Ledsgaard L."/>
            <person name="Lin J."/>
            <person name="Lipzen A."/>
            <person name="Kuo A."/>
            <person name="Riley R."/>
            <person name="Mondo S."/>
            <person name="Labutti K."/>
            <person name="Haridas S."/>
            <person name="Pangalinan J."/>
            <person name="Salamov A.A."/>
            <person name="Simmons B.A."/>
            <person name="Magnuson J.K."/>
            <person name="Chen J."/>
            <person name="Drula E."/>
            <person name="Henrissat B."/>
            <person name="Wiebenga A."/>
            <person name="Lubbers R.J."/>
            <person name="Gomes A.C."/>
            <person name="Makela M.R."/>
            <person name="Stajich J."/>
            <person name="Grigoriev I.V."/>
            <person name="Mortensen U.H."/>
            <person name="De Vries R.P."/>
            <person name="Baker S.E."/>
            <person name="Andersen M.R."/>
        </authorList>
    </citation>
    <scope>NUCLEOTIDE SEQUENCE [LARGE SCALE GENOMIC DNA]</scope>
    <source>
        <strain evidence="4 5">CBS 588.65</strain>
    </source>
</reference>
<dbReference type="Proteomes" id="UP001610334">
    <property type="component" value="Unassembled WGS sequence"/>
</dbReference>
<dbReference type="PRINTS" id="PR00080">
    <property type="entry name" value="SDRFAMILY"/>
</dbReference>
<dbReference type="SUPFAM" id="SSF51735">
    <property type="entry name" value="NAD(P)-binding Rossmann-fold domains"/>
    <property type="match status" value="1"/>
</dbReference>
<comment type="similarity">
    <text evidence="1">Belongs to the short-chain dehydrogenases/reductases (SDR) family.</text>
</comment>
<evidence type="ECO:0000256" key="1">
    <source>
        <dbReference type="ARBA" id="ARBA00006484"/>
    </source>
</evidence>
<dbReference type="InterPro" id="IPR020904">
    <property type="entry name" value="Sc_DH/Rdtase_CS"/>
</dbReference>
<keyword evidence="3" id="KW-0560">Oxidoreductase</keyword>
<comment type="caution">
    <text evidence="4">The sequence shown here is derived from an EMBL/GenBank/DDBJ whole genome shotgun (WGS) entry which is preliminary data.</text>
</comment>
<evidence type="ECO:0000313" key="5">
    <source>
        <dbReference type="Proteomes" id="UP001610334"/>
    </source>
</evidence>
<dbReference type="InterPro" id="IPR036291">
    <property type="entry name" value="NAD(P)-bd_dom_sf"/>
</dbReference>
<protein>
    <submittedName>
        <fullName evidence="4">Uncharacterized protein</fullName>
    </submittedName>
</protein>
<dbReference type="PROSITE" id="PS00061">
    <property type="entry name" value="ADH_SHORT"/>
    <property type="match status" value="1"/>
</dbReference>